<keyword evidence="3" id="KW-1185">Reference proteome</keyword>
<feature type="signal peptide" evidence="1">
    <location>
        <begin position="1"/>
        <end position="30"/>
    </location>
</feature>
<gene>
    <name evidence="2" type="ORF">GCM10009105_35130</name>
</gene>
<keyword evidence="1" id="KW-0732">Signal</keyword>
<evidence type="ECO:0000313" key="3">
    <source>
        <dbReference type="Proteomes" id="UP001501523"/>
    </source>
</evidence>
<dbReference type="EMBL" id="BAAAEU010000025">
    <property type="protein sequence ID" value="GAA0723260.1"/>
    <property type="molecule type" value="Genomic_DNA"/>
</dbReference>
<comment type="caution">
    <text evidence="2">The sequence shown here is derived from an EMBL/GenBank/DDBJ whole genome shotgun (WGS) entry which is preliminary data.</text>
</comment>
<evidence type="ECO:0000256" key="1">
    <source>
        <dbReference type="SAM" id="SignalP"/>
    </source>
</evidence>
<evidence type="ECO:0008006" key="4">
    <source>
        <dbReference type="Google" id="ProtNLM"/>
    </source>
</evidence>
<proteinExistence type="predicted"/>
<accession>A0ABN1IXA4</accession>
<name>A0ABN1IXA4_9GAMM</name>
<protein>
    <recommendedName>
        <fullName evidence="4">Right-handed parallel beta-helix repeat-containing protein</fullName>
    </recommendedName>
</protein>
<feature type="chain" id="PRO_5046376503" description="Right-handed parallel beta-helix repeat-containing protein" evidence="1">
    <location>
        <begin position="31"/>
        <end position="568"/>
    </location>
</feature>
<dbReference type="Proteomes" id="UP001501523">
    <property type="component" value="Unassembled WGS sequence"/>
</dbReference>
<evidence type="ECO:0000313" key="2">
    <source>
        <dbReference type="EMBL" id="GAA0723260.1"/>
    </source>
</evidence>
<sequence length="568" mass="58389">MFAYRSKLMFSLLRHTLIATALLLSGSAFAQPVAGGGCTAGAHTFCVLSTADAGTGSLRQAITDSNAAGGVNTIGFDIPTNPLNPTPQTITLAGQLPAINANGNLSSLTIDGYSQPGSVMNTNAPDQGGLTTKLMIEIAGNNVVEVFSYKCCTAPFITLTFQGLNLHDFTEGIVGQGFTIPPKAQLNVYGCFIGTNIGGTAVAEGPGSVGIDVSFDNAQIGGPQPWQRNLLSGNSEGVTGGAPDATIVIEGNLIGTDISGTRAITNSTTSSRGALALTATEPALRVGCTSVGPNPTCGTAASRNVISGNSGYGMVLARFFGGPYPVVDAQIKGNYIGTDWSGTKPLPNGNIADPYAECPFNCGGIQIHGGGSGSGPALIIGGFAPGEANLIANNNGPGIWANGADSYPPIAASFDNQGNAVHNNVVTDIAFFVTPTVFTGNGWIPNDPGDADTGANNQQNYPVIQSAHVSGGQLTVTYSVDSTTTNSTYPLRIDFYVDIDEGSGEFLVSDTYTSASAQQMRTVTLSLPADVQSPVGFVATATTADHYTSEFSPSYVFDRIFADRFEGH</sequence>
<reference evidence="2 3" key="1">
    <citation type="journal article" date="2019" name="Int. J. Syst. Evol. Microbiol.">
        <title>The Global Catalogue of Microorganisms (GCM) 10K type strain sequencing project: providing services to taxonomists for standard genome sequencing and annotation.</title>
        <authorList>
            <consortium name="The Broad Institute Genomics Platform"/>
            <consortium name="The Broad Institute Genome Sequencing Center for Infectious Disease"/>
            <person name="Wu L."/>
            <person name="Ma J."/>
        </authorList>
    </citation>
    <scope>NUCLEOTIDE SEQUENCE [LARGE SCALE GENOMIC DNA]</scope>
    <source>
        <strain evidence="2 3">JCM 15421</strain>
    </source>
</reference>
<organism evidence="2 3">
    <name type="scientific">Dokdonella soli</name>
    <dbReference type="NCBI Taxonomy" id="529810"/>
    <lineage>
        <taxon>Bacteria</taxon>
        <taxon>Pseudomonadati</taxon>
        <taxon>Pseudomonadota</taxon>
        <taxon>Gammaproteobacteria</taxon>
        <taxon>Lysobacterales</taxon>
        <taxon>Rhodanobacteraceae</taxon>
        <taxon>Dokdonella</taxon>
    </lineage>
</organism>